<feature type="domain" description="N-end rule aminoacyl transferase C-terminal" evidence="7">
    <location>
        <begin position="312"/>
        <end position="408"/>
    </location>
</feature>
<dbReference type="AlphaFoldDB" id="A0A3B4DL75"/>
<dbReference type="GeneTree" id="ENSGT00500000044926"/>
<feature type="domain" description="N-end aminoacyl transferase N-terminal" evidence="6">
    <location>
        <begin position="15"/>
        <end position="85"/>
    </location>
</feature>
<gene>
    <name evidence="8" type="primary">ATE1</name>
</gene>
<sequence>MYSIVEMKGLKDRYRCGYCGNGWGKVSYGMWSHAMTVQDYQDLIDRGWRRSGKYVYKPVMNKTCCPQYTIRCHALDFQPSKTHKKILKKVKKFLSKGEMPVGQCDGGCDGEPMDSAFEAGGGVPPVDPVKMQQSQVERPLIPSSPEGDGDAKPASSETSREEAASSPAVKSPRLAPKPGVGADPSRPPCRKAKDLRKERRLQKEQQRRQDGGTLTSPNPTPLNPASSQPKTVEEFIADSLPDDAVHRLEVRLVRSSPPSPQFKASFDASYQVYKLYQMAIHHDPPDKPSESQVRLVPVSFEDPDFLASYEQSAALYARYQMAVHGDSPFECDESQFKRFLCDSPLEAETSPDGPDVGYGSFHQQYWLDGRIVAVGVIDILPSCVSSVYLYYHPDFASLSLGSYSALRVSTRLQTFCALRPTCGCPLRDASLALRPPLTPASMKTPKQVMPVPLKTWAGLWCCTGGRSCPMLPTPGNAKAPAMRGRWSSTPAWWARRVRRGSCSTGPEALHRPAPHLPALGPP</sequence>
<dbReference type="Pfam" id="PF04377">
    <property type="entry name" value="ATE_C"/>
    <property type="match status" value="1"/>
</dbReference>
<comment type="similarity">
    <text evidence="1">Belongs to the R-transferase family.</text>
</comment>
<feature type="region of interest" description="Disordered" evidence="5">
    <location>
        <begin position="104"/>
        <end position="230"/>
    </location>
</feature>
<organism evidence="8 9">
    <name type="scientific">Pygocentrus nattereri</name>
    <name type="common">Red-bellied piranha</name>
    <dbReference type="NCBI Taxonomy" id="42514"/>
    <lineage>
        <taxon>Eukaryota</taxon>
        <taxon>Metazoa</taxon>
        <taxon>Chordata</taxon>
        <taxon>Craniata</taxon>
        <taxon>Vertebrata</taxon>
        <taxon>Euteleostomi</taxon>
        <taxon>Actinopterygii</taxon>
        <taxon>Neopterygii</taxon>
        <taxon>Teleostei</taxon>
        <taxon>Ostariophysi</taxon>
        <taxon>Characiformes</taxon>
        <taxon>Characoidei</taxon>
        <taxon>Pygocentrus</taxon>
    </lineage>
</organism>
<evidence type="ECO:0000313" key="8">
    <source>
        <dbReference type="Ensembl" id="ENSPNAP00000024220.2"/>
    </source>
</evidence>
<dbReference type="Pfam" id="PF04376">
    <property type="entry name" value="ATE_N"/>
    <property type="match status" value="1"/>
</dbReference>
<name>A0A3B4DL75_PYGNA</name>
<dbReference type="GO" id="GO:0005737">
    <property type="term" value="C:cytoplasm"/>
    <property type="evidence" value="ECO:0007669"/>
    <property type="project" value="TreeGrafter"/>
</dbReference>
<evidence type="ECO:0000256" key="4">
    <source>
        <dbReference type="ARBA" id="ARBA00023315"/>
    </source>
</evidence>
<dbReference type="Ensembl" id="ENSPNAT00000010674.2">
    <property type="protein sequence ID" value="ENSPNAP00000024220.2"/>
    <property type="gene ID" value="ENSPNAG00000008723.2"/>
</dbReference>
<evidence type="ECO:0000259" key="6">
    <source>
        <dbReference type="Pfam" id="PF04376"/>
    </source>
</evidence>
<evidence type="ECO:0000259" key="7">
    <source>
        <dbReference type="Pfam" id="PF04377"/>
    </source>
</evidence>
<dbReference type="InterPro" id="IPR007471">
    <property type="entry name" value="N-end_Aminoacyl_Trfase_N"/>
</dbReference>
<dbReference type="InterPro" id="IPR007472">
    <property type="entry name" value="N-end_Aminoacyl_Trfase_C"/>
</dbReference>
<feature type="compositionally biased region" description="Basic and acidic residues" evidence="5">
    <location>
        <begin position="191"/>
        <end position="210"/>
    </location>
</feature>
<evidence type="ECO:0000313" key="9">
    <source>
        <dbReference type="Proteomes" id="UP001501920"/>
    </source>
</evidence>
<protein>
    <recommendedName>
        <fullName evidence="2">arginyltransferase</fullName>
        <ecNumber evidence="2">2.3.2.8</ecNumber>
    </recommendedName>
</protein>
<dbReference type="InterPro" id="IPR030700">
    <property type="entry name" value="N-end_Aminoacyl_Trfase"/>
</dbReference>
<reference evidence="8 9" key="1">
    <citation type="submission" date="2020-10" db="EMBL/GenBank/DDBJ databases">
        <title>Pygocentrus nattereri (red-bellied piranha) genome, fPygNat1, primary haplotype.</title>
        <authorList>
            <person name="Myers G."/>
            <person name="Meyer A."/>
            <person name="Karagic N."/>
            <person name="Pippel M."/>
            <person name="Winkler S."/>
            <person name="Tracey A."/>
            <person name="Wood J."/>
            <person name="Formenti G."/>
            <person name="Howe K."/>
            <person name="Fedrigo O."/>
            <person name="Jarvis E.D."/>
        </authorList>
    </citation>
    <scope>NUCLEOTIDE SEQUENCE [LARGE SCALE GENOMIC DNA]</scope>
</reference>
<evidence type="ECO:0000256" key="3">
    <source>
        <dbReference type="ARBA" id="ARBA00022679"/>
    </source>
</evidence>
<dbReference type="Proteomes" id="UP001501920">
    <property type="component" value="Chromosome 5"/>
</dbReference>
<dbReference type="PANTHER" id="PTHR21367:SF1">
    <property type="entry name" value="ARGINYL-TRNA--PROTEIN TRANSFERASE 1"/>
    <property type="match status" value="1"/>
</dbReference>
<keyword evidence="3" id="KW-0808">Transferase</keyword>
<proteinExistence type="inferred from homology"/>
<dbReference type="GO" id="GO:0004057">
    <property type="term" value="F:arginyl-tRNA--protein transferase activity"/>
    <property type="evidence" value="ECO:0007669"/>
    <property type="project" value="UniProtKB-EC"/>
</dbReference>
<dbReference type="PANTHER" id="PTHR21367">
    <property type="entry name" value="ARGININE-TRNA-PROTEIN TRANSFERASE 1"/>
    <property type="match status" value="1"/>
</dbReference>
<keyword evidence="4" id="KW-0012">Acyltransferase</keyword>
<accession>A0A3B4DL75</accession>
<evidence type="ECO:0000256" key="1">
    <source>
        <dbReference type="ARBA" id="ARBA00009991"/>
    </source>
</evidence>
<keyword evidence="9" id="KW-1185">Reference proteome</keyword>
<reference evidence="8" key="2">
    <citation type="submission" date="2025-08" db="UniProtKB">
        <authorList>
            <consortium name="Ensembl"/>
        </authorList>
    </citation>
    <scope>IDENTIFICATION</scope>
</reference>
<dbReference type="EC" id="2.3.2.8" evidence="2"/>
<feature type="compositionally biased region" description="Low complexity" evidence="5">
    <location>
        <begin position="213"/>
        <end position="227"/>
    </location>
</feature>
<feature type="region of interest" description="Disordered" evidence="5">
    <location>
        <begin position="503"/>
        <end position="522"/>
    </location>
</feature>
<evidence type="ECO:0000256" key="5">
    <source>
        <dbReference type="SAM" id="MobiDB-lite"/>
    </source>
</evidence>
<reference evidence="8" key="3">
    <citation type="submission" date="2025-09" db="UniProtKB">
        <authorList>
            <consortium name="Ensembl"/>
        </authorList>
    </citation>
    <scope>IDENTIFICATION</scope>
</reference>
<evidence type="ECO:0000256" key="2">
    <source>
        <dbReference type="ARBA" id="ARBA00012025"/>
    </source>
</evidence>